<sequence>MKAILKLRGRYVILSLIFLVLGFLISYSYQLTKEKNSNQTLSTEQWDEEYETRSLLIEEEKTNKTLQEELYKKQEEVKKIEESLKSEKQVYYNLVEDVEKYRMYVGDLPVKGKGVEISLEDASYVPDSENVNNYIVHESHIFKVINELYISGADAISINGQRLSSNSYIFCNGPVITVDGNQFPAPFVISAIGDPSVLIPALNIVGGVIDQLTYDNIVVSVQEKDEIKMDPLLQEQKTSS</sequence>
<evidence type="ECO:0000313" key="4">
    <source>
        <dbReference type="EMBL" id="MDQ0227080.1"/>
    </source>
</evidence>
<dbReference type="InterPro" id="IPR010273">
    <property type="entry name" value="DUF881"/>
</dbReference>
<keyword evidence="3" id="KW-1133">Transmembrane helix</keyword>
<evidence type="ECO:0000256" key="3">
    <source>
        <dbReference type="SAM" id="Phobius"/>
    </source>
</evidence>
<keyword evidence="5" id="KW-1185">Reference proteome</keyword>
<dbReference type="PANTHER" id="PTHR37313">
    <property type="entry name" value="UPF0749 PROTEIN RV1825"/>
    <property type="match status" value="1"/>
</dbReference>
<dbReference type="PANTHER" id="PTHR37313:SF2">
    <property type="entry name" value="UPF0749 PROTEIN YLXX"/>
    <property type="match status" value="1"/>
</dbReference>
<dbReference type="EMBL" id="JAUSTZ010000007">
    <property type="protein sequence ID" value="MDQ0227080.1"/>
    <property type="molecule type" value="Genomic_DNA"/>
</dbReference>
<comment type="similarity">
    <text evidence="1">Belongs to the UPF0749 family.</text>
</comment>
<protein>
    <submittedName>
        <fullName evidence="4">Uncharacterized protein YlxW (UPF0749 family)</fullName>
    </submittedName>
</protein>
<dbReference type="Proteomes" id="UP001232245">
    <property type="component" value="Unassembled WGS sequence"/>
</dbReference>
<comment type="caution">
    <text evidence="4">The sequence shown here is derived from an EMBL/GenBank/DDBJ whole genome shotgun (WGS) entry which is preliminary data.</text>
</comment>
<keyword evidence="2" id="KW-0175">Coiled coil</keyword>
<gene>
    <name evidence="4" type="ORF">J2S02_003425</name>
</gene>
<feature type="coiled-coil region" evidence="2">
    <location>
        <begin position="56"/>
        <end position="83"/>
    </location>
</feature>
<organism evidence="4 5">
    <name type="scientific">Metabacillus niabensis</name>
    <dbReference type="NCBI Taxonomy" id="324854"/>
    <lineage>
        <taxon>Bacteria</taxon>
        <taxon>Bacillati</taxon>
        <taxon>Bacillota</taxon>
        <taxon>Bacilli</taxon>
        <taxon>Bacillales</taxon>
        <taxon>Bacillaceae</taxon>
        <taxon>Metabacillus</taxon>
    </lineage>
</organism>
<evidence type="ECO:0000256" key="2">
    <source>
        <dbReference type="SAM" id="Coils"/>
    </source>
</evidence>
<keyword evidence="3" id="KW-0812">Transmembrane</keyword>
<proteinExistence type="inferred from homology"/>
<feature type="transmembrane region" description="Helical" evidence="3">
    <location>
        <begin position="12"/>
        <end position="29"/>
    </location>
</feature>
<dbReference type="Gene3D" id="3.30.70.1880">
    <property type="entry name" value="Protein of unknown function DUF881"/>
    <property type="match status" value="1"/>
</dbReference>
<name>A0ABT9Z489_9BACI</name>
<keyword evidence="3" id="KW-0472">Membrane</keyword>
<evidence type="ECO:0000256" key="1">
    <source>
        <dbReference type="ARBA" id="ARBA00009108"/>
    </source>
</evidence>
<dbReference type="Pfam" id="PF05949">
    <property type="entry name" value="DUF881"/>
    <property type="match status" value="1"/>
</dbReference>
<reference evidence="4 5" key="1">
    <citation type="submission" date="2023-07" db="EMBL/GenBank/DDBJ databases">
        <title>Genomic Encyclopedia of Type Strains, Phase IV (KMG-IV): sequencing the most valuable type-strain genomes for metagenomic binning, comparative biology and taxonomic classification.</title>
        <authorList>
            <person name="Goeker M."/>
        </authorList>
    </citation>
    <scope>NUCLEOTIDE SEQUENCE [LARGE SCALE GENOMIC DNA]</scope>
    <source>
        <strain evidence="4 5">DSM 17723</strain>
    </source>
</reference>
<evidence type="ECO:0000313" key="5">
    <source>
        <dbReference type="Proteomes" id="UP001232245"/>
    </source>
</evidence>
<accession>A0ABT9Z489</accession>